<evidence type="ECO:0000259" key="14">
    <source>
        <dbReference type="PROSITE" id="PS51194"/>
    </source>
</evidence>
<dbReference type="GO" id="GO:0030894">
    <property type="term" value="C:replisome"/>
    <property type="evidence" value="ECO:0007669"/>
    <property type="project" value="TreeGrafter"/>
</dbReference>
<keyword evidence="8" id="KW-0413">Isomerase</keyword>
<dbReference type="Pfam" id="PF00271">
    <property type="entry name" value="Helicase_C"/>
    <property type="match status" value="1"/>
</dbReference>
<dbReference type="CDD" id="cd18018">
    <property type="entry name" value="DEXHc_RecQ4-like"/>
    <property type="match status" value="1"/>
</dbReference>
<accession>A4CDB5</accession>
<comment type="similarity">
    <text evidence="1">Belongs to the helicase family. RecQ subfamily.</text>
</comment>
<dbReference type="InterPro" id="IPR004589">
    <property type="entry name" value="DNA_helicase_ATP-dep_RecQ"/>
</dbReference>
<evidence type="ECO:0000256" key="8">
    <source>
        <dbReference type="ARBA" id="ARBA00023235"/>
    </source>
</evidence>
<feature type="domain" description="Helicase C-terminal" evidence="14">
    <location>
        <begin position="216"/>
        <end position="377"/>
    </location>
</feature>
<evidence type="ECO:0000256" key="7">
    <source>
        <dbReference type="ARBA" id="ARBA00023125"/>
    </source>
</evidence>
<evidence type="ECO:0000313" key="15">
    <source>
        <dbReference type="EMBL" id="EAR27558.1"/>
    </source>
</evidence>
<evidence type="ECO:0000259" key="13">
    <source>
        <dbReference type="PROSITE" id="PS51192"/>
    </source>
</evidence>
<feature type="domain" description="Helicase ATP-binding" evidence="13">
    <location>
        <begin position="25"/>
        <end position="193"/>
    </location>
</feature>
<dbReference type="GO" id="GO:0046872">
    <property type="term" value="F:metal ion binding"/>
    <property type="evidence" value="ECO:0007669"/>
    <property type="project" value="UniProtKB-KW"/>
</dbReference>
<dbReference type="InterPro" id="IPR032284">
    <property type="entry name" value="RecQ_Zn-bd"/>
</dbReference>
<dbReference type="GO" id="GO:0043138">
    <property type="term" value="F:3'-5' DNA helicase activity"/>
    <property type="evidence" value="ECO:0007669"/>
    <property type="project" value="UniProtKB-EC"/>
</dbReference>
<keyword evidence="3" id="KW-0547">Nucleotide-binding</keyword>
<comment type="catalytic activity">
    <reaction evidence="9">
        <text>Couples ATP hydrolysis with the unwinding of duplex DNA by translocating in the 3'-5' direction.</text>
        <dbReference type="EC" id="5.6.2.4"/>
    </reaction>
</comment>
<dbReference type="OrthoDB" id="9760034at2"/>
<evidence type="ECO:0000256" key="10">
    <source>
        <dbReference type="ARBA" id="ARBA00034808"/>
    </source>
</evidence>
<evidence type="ECO:0000256" key="12">
    <source>
        <dbReference type="ARBA" id="ARBA00044550"/>
    </source>
</evidence>
<dbReference type="PANTHER" id="PTHR13710:SF105">
    <property type="entry name" value="ATP-DEPENDENT DNA HELICASE Q1"/>
    <property type="match status" value="1"/>
</dbReference>
<keyword evidence="5 15" id="KW-0347">Helicase</keyword>
<keyword evidence="16" id="KW-1185">Reference proteome</keyword>
<dbReference type="Pfam" id="PF00270">
    <property type="entry name" value="DEAD"/>
    <property type="match status" value="1"/>
</dbReference>
<evidence type="ECO:0000313" key="16">
    <source>
        <dbReference type="Proteomes" id="UP000006201"/>
    </source>
</evidence>
<dbReference type="InterPro" id="IPR011545">
    <property type="entry name" value="DEAD/DEAH_box_helicase_dom"/>
</dbReference>
<proteinExistence type="inferred from homology"/>
<dbReference type="InterPro" id="IPR002464">
    <property type="entry name" value="DNA/RNA_helicase_DEAH_CS"/>
</dbReference>
<dbReference type="Gene3D" id="3.40.50.300">
    <property type="entry name" value="P-loop containing nucleotide triphosphate hydrolases"/>
    <property type="match status" value="2"/>
</dbReference>
<dbReference type="InterPro" id="IPR001650">
    <property type="entry name" value="Helicase_C-like"/>
</dbReference>
<dbReference type="NCBIfam" id="TIGR00614">
    <property type="entry name" value="recQ_fam"/>
    <property type="match status" value="1"/>
</dbReference>
<evidence type="ECO:0000256" key="2">
    <source>
        <dbReference type="ARBA" id="ARBA00022723"/>
    </source>
</evidence>
<protein>
    <recommendedName>
        <fullName evidence="11">ATP-dependent DNA helicase RecQ</fullName>
        <ecNumber evidence="10">5.6.2.4</ecNumber>
    </recommendedName>
    <alternativeName>
        <fullName evidence="12">DNA 3'-5' helicase RecQ</fullName>
    </alternativeName>
</protein>
<dbReference type="Pfam" id="PF16124">
    <property type="entry name" value="RecQ_Zn_bind"/>
    <property type="match status" value="1"/>
</dbReference>
<dbReference type="EMBL" id="AAOH01000006">
    <property type="protein sequence ID" value="EAR27558.1"/>
    <property type="molecule type" value="Genomic_DNA"/>
</dbReference>
<evidence type="ECO:0000256" key="5">
    <source>
        <dbReference type="ARBA" id="ARBA00022806"/>
    </source>
</evidence>
<evidence type="ECO:0000256" key="11">
    <source>
        <dbReference type="ARBA" id="ARBA00044535"/>
    </source>
</evidence>
<dbReference type="AlphaFoldDB" id="A4CDB5"/>
<dbReference type="SMART" id="SM00487">
    <property type="entry name" value="DEXDc"/>
    <property type="match status" value="1"/>
</dbReference>
<dbReference type="HOGENOM" id="CLU_001103_9_2_6"/>
<dbReference type="GO" id="GO:0006281">
    <property type="term" value="P:DNA repair"/>
    <property type="evidence" value="ECO:0007669"/>
    <property type="project" value="TreeGrafter"/>
</dbReference>
<evidence type="ECO:0000256" key="4">
    <source>
        <dbReference type="ARBA" id="ARBA00022801"/>
    </source>
</evidence>
<dbReference type="GO" id="GO:0009378">
    <property type="term" value="F:four-way junction helicase activity"/>
    <property type="evidence" value="ECO:0007669"/>
    <property type="project" value="TreeGrafter"/>
</dbReference>
<dbReference type="InterPro" id="IPR027417">
    <property type="entry name" value="P-loop_NTPase"/>
</dbReference>
<evidence type="ECO:0000256" key="1">
    <source>
        <dbReference type="ARBA" id="ARBA00005446"/>
    </source>
</evidence>
<organism evidence="15 16">
    <name type="scientific">Pseudoalteromonas tunicata D2</name>
    <dbReference type="NCBI Taxonomy" id="87626"/>
    <lineage>
        <taxon>Bacteria</taxon>
        <taxon>Pseudomonadati</taxon>
        <taxon>Pseudomonadota</taxon>
        <taxon>Gammaproteobacteria</taxon>
        <taxon>Alteromonadales</taxon>
        <taxon>Pseudoalteromonadaceae</taxon>
        <taxon>Pseudoalteromonas</taxon>
    </lineage>
</organism>
<comment type="caution">
    <text evidence="15">The sequence shown here is derived from an EMBL/GenBank/DDBJ whole genome shotgun (WGS) entry which is preliminary data.</text>
</comment>
<gene>
    <name evidence="15" type="ORF">PTD2_16002</name>
</gene>
<dbReference type="GO" id="GO:0006310">
    <property type="term" value="P:DNA recombination"/>
    <property type="evidence" value="ECO:0007669"/>
    <property type="project" value="InterPro"/>
</dbReference>
<dbReference type="PROSITE" id="PS51192">
    <property type="entry name" value="HELICASE_ATP_BIND_1"/>
    <property type="match status" value="1"/>
</dbReference>
<dbReference type="SMART" id="SM00490">
    <property type="entry name" value="HELICc"/>
    <property type="match status" value="1"/>
</dbReference>
<dbReference type="EC" id="5.6.2.4" evidence="10"/>
<keyword evidence="6" id="KW-0067">ATP-binding</keyword>
<dbReference type="Proteomes" id="UP000006201">
    <property type="component" value="Unassembled WGS sequence"/>
</dbReference>
<dbReference type="GO" id="GO:0043590">
    <property type="term" value="C:bacterial nucleoid"/>
    <property type="evidence" value="ECO:0007669"/>
    <property type="project" value="TreeGrafter"/>
</dbReference>
<dbReference type="GO" id="GO:0005524">
    <property type="term" value="F:ATP binding"/>
    <property type="evidence" value="ECO:0007669"/>
    <property type="project" value="UniProtKB-KW"/>
</dbReference>
<dbReference type="PANTHER" id="PTHR13710">
    <property type="entry name" value="DNA HELICASE RECQ FAMILY MEMBER"/>
    <property type="match status" value="1"/>
</dbReference>
<dbReference type="SUPFAM" id="SSF52540">
    <property type="entry name" value="P-loop containing nucleoside triphosphate hydrolases"/>
    <property type="match status" value="1"/>
</dbReference>
<dbReference type="STRING" id="87626.PTD2_16002"/>
<dbReference type="Gene3D" id="1.10.10.10">
    <property type="entry name" value="Winged helix-like DNA-binding domain superfamily/Winged helix DNA-binding domain"/>
    <property type="match status" value="1"/>
</dbReference>
<reference evidence="15 16" key="1">
    <citation type="submission" date="2006-02" db="EMBL/GenBank/DDBJ databases">
        <authorList>
            <person name="Moran M.A."/>
            <person name="Kjelleberg S."/>
            <person name="Egan S."/>
            <person name="Saunders N."/>
            <person name="Thomas T."/>
            <person name="Ferriera S."/>
            <person name="Johnson J."/>
            <person name="Kravitz S."/>
            <person name="Halpern A."/>
            <person name="Remington K."/>
            <person name="Beeson K."/>
            <person name="Tran B."/>
            <person name="Rogers Y.-H."/>
            <person name="Friedman R."/>
            <person name="Venter J.C."/>
        </authorList>
    </citation>
    <scope>NUCLEOTIDE SEQUENCE [LARGE SCALE GENOMIC DNA]</scope>
    <source>
        <strain evidence="15 16">D2</strain>
    </source>
</reference>
<dbReference type="InterPro" id="IPR036388">
    <property type="entry name" value="WH-like_DNA-bd_sf"/>
</dbReference>
<dbReference type="GO" id="GO:0005737">
    <property type="term" value="C:cytoplasm"/>
    <property type="evidence" value="ECO:0007669"/>
    <property type="project" value="TreeGrafter"/>
</dbReference>
<evidence type="ECO:0000256" key="9">
    <source>
        <dbReference type="ARBA" id="ARBA00034617"/>
    </source>
</evidence>
<dbReference type="RefSeq" id="WP_009838820.1">
    <property type="nucleotide sequence ID" value="NZ_AAOH01000006.1"/>
</dbReference>
<dbReference type="PROSITE" id="PS00690">
    <property type="entry name" value="DEAH_ATP_HELICASE"/>
    <property type="match status" value="1"/>
</dbReference>
<evidence type="ECO:0000256" key="6">
    <source>
        <dbReference type="ARBA" id="ARBA00022840"/>
    </source>
</evidence>
<keyword evidence="2" id="KW-0479">Metal-binding</keyword>
<dbReference type="InterPro" id="IPR014001">
    <property type="entry name" value="Helicase_ATP-bd"/>
</dbReference>
<dbReference type="GO" id="GO:0003677">
    <property type="term" value="F:DNA binding"/>
    <property type="evidence" value="ECO:0007669"/>
    <property type="project" value="UniProtKB-KW"/>
</dbReference>
<dbReference type="PROSITE" id="PS51194">
    <property type="entry name" value="HELICASE_CTER"/>
    <property type="match status" value="1"/>
</dbReference>
<evidence type="ECO:0000256" key="3">
    <source>
        <dbReference type="ARBA" id="ARBA00022741"/>
    </source>
</evidence>
<keyword evidence="7" id="KW-0238">DNA-binding</keyword>
<keyword evidence="4" id="KW-0378">Hydrolase</keyword>
<dbReference type="GO" id="GO:0016787">
    <property type="term" value="F:hydrolase activity"/>
    <property type="evidence" value="ECO:0007669"/>
    <property type="project" value="UniProtKB-KW"/>
</dbReference>
<dbReference type="eggNOG" id="COG0514">
    <property type="taxonomic scope" value="Bacteria"/>
</dbReference>
<name>A4CDB5_9GAMM</name>
<dbReference type="CDD" id="cd18794">
    <property type="entry name" value="SF2_C_RecQ"/>
    <property type="match status" value="1"/>
</dbReference>
<sequence>MKSLDSQLAHYFGFNEFRQGQFETISTLLAQRSALAIFPTGSGKSLCYQLSALLLPHLTLVVSPLIALMHDQLHFLQSKGVAAASLDSTLNADESRDVMAKVQKGEIKILMVSVERFKNERFRQFLAGLKISMLVVDEAHCISEWGHNFRPDYLKLPQYREQLAIPLVLLLTATATKKVKLDMAKRFAIEPTDIIQTGFYRQNLALSVLPVLEYAKNTVLIEQIRQQRGAGIVYVTLQKTAMEVAQLLQSANVNAVAYHAGLDDEVRGHILRDFMANKIDVVVATIAFGMGVDKANIRFVIHYDLPKSIENYSQEIGRAGRDGQSSQCITLANLDGINVVENFVYGDTPEPDSIAKLIELLKTTTIQGVWELQDNPLASETNIRLLPLKTLLVQLELKGVITAKYSYFADFKYKLLVEKQQLLNQFDPERQAFLVMILSYTQFKKVWGTLDFVQLLNEPNIERERVVNALDYLHQQQLIELETKKITHVYQVNQQALADPNLVNELIRYFNEKEQAEIKRIAALVRFFQLDKCLSANLARYFDDQQAPAQCNTCSVCLGSVATLAYSSHPELPNDDILIRYLHELKQLCKSKVNQPLSDKSYARFLAGITTPLFTRLKVRQLAGFASCESIRFADLVQKVSTLQLNEF</sequence>